<protein>
    <submittedName>
        <fullName evidence="2">Uncharacterized protein</fullName>
    </submittedName>
</protein>
<evidence type="ECO:0000313" key="3">
    <source>
        <dbReference type="Proteomes" id="UP000634136"/>
    </source>
</evidence>
<dbReference type="AlphaFoldDB" id="A0A834X8C2"/>
<proteinExistence type="predicted"/>
<reference evidence="2" key="1">
    <citation type="submission" date="2020-09" db="EMBL/GenBank/DDBJ databases">
        <title>Genome-Enabled Discovery of Anthraquinone Biosynthesis in Senna tora.</title>
        <authorList>
            <person name="Kang S.-H."/>
            <person name="Pandey R.P."/>
            <person name="Lee C.-M."/>
            <person name="Sim J.-S."/>
            <person name="Jeong J.-T."/>
            <person name="Choi B.-S."/>
            <person name="Jung M."/>
            <person name="Ginzburg D."/>
            <person name="Zhao K."/>
            <person name="Won S.Y."/>
            <person name="Oh T.-J."/>
            <person name="Yu Y."/>
            <person name="Kim N.-H."/>
            <person name="Lee O.R."/>
            <person name="Lee T.-H."/>
            <person name="Bashyal P."/>
            <person name="Kim T.-S."/>
            <person name="Lee W.-H."/>
            <person name="Kawkins C."/>
            <person name="Kim C.-K."/>
            <person name="Kim J.S."/>
            <person name="Ahn B.O."/>
            <person name="Rhee S.Y."/>
            <person name="Sohng J.K."/>
        </authorList>
    </citation>
    <scope>NUCLEOTIDE SEQUENCE</scope>
    <source>
        <tissue evidence="2">Leaf</tissue>
    </source>
</reference>
<organism evidence="2 3">
    <name type="scientific">Senna tora</name>
    <dbReference type="NCBI Taxonomy" id="362788"/>
    <lineage>
        <taxon>Eukaryota</taxon>
        <taxon>Viridiplantae</taxon>
        <taxon>Streptophyta</taxon>
        <taxon>Embryophyta</taxon>
        <taxon>Tracheophyta</taxon>
        <taxon>Spermatophyta</taxon>
        <taxon>Magnoliopsida</taxon>
        <taxon>eudicotyledons</taxon>
        <taxon>Gunneridae</taxon>
        <taxon>Pentapetalae</taxon>
        <taxon>rosids</taxon>
        <taxon>fabids</taxon>
        <taxon>Fabales</taxon>
        <taxon>Fabaceae</taxon>
        <taxon>Caesalpinioideae</taxon>
        <taxon>Cassia clade</taxon>
        <taxon>Senna</taxon>
    </lineage>
</organism>
<evidence type="ECO:0000313" key="2">
    <source>
        <dbReference type="EMBL" id="KAF7839718.1"/>
    </source>
</evidence>
<keyword evidence="3" id="KW-1185">Reference proteome</keyword>
<accession>A0A834X8C2</accession>
<feature type="compositionally biased region" description="Basic and acidic residues" evidence="1">
    <location>
        <begin position="16"/>
        <end position="25"/>
    </location>
</feature>
<dbReference type="Proteomes" id="UP000634136">
    <property type="component" value="Unassembled WGS sequence"/>
</dbReference>
<name>A0A834X8C2_9FABA</name>
<dbReference type="EMBL" id="JAAIUW010000003">
    <property type="protein sequence ID" value="KAF7839718.1"/>
    <property type="molecule type" value="Genomic_DNA"/>
</dbReference>
<gene>
    <name evidence="2" type="ORF">G2W53_008200</name>
</gene>
<comment type="caution">
    <text evidence="2">The sequence shown here is derived from an EMBL/GenBank/DDBJ whole genome shotgun (WGS) entry which is preliminary data.</text>
</comment>
<feature type="region of interest" description="Disordered" evidence="1">
    <location>
        <begin position="1"/>
        <end position="35"/>
    </location>
</feature>
<evidence type="ECO:0000256" key="1">
    <source>
        <dbReference type="SAM" id="MobiDB-lite"/>
    </source>
</evidence>
<sequence length="35" mass="3855">MGEIGSSGRDNLASTEGREKYERFSSSELSDESQD</sequence>